<evidence type="ECO:0000313" key="2">
    <source>
        <dbReference type="Proteomes" id="UP000800093"/>
    </source>
</evidence>
<dbReference type="AlphaFoldDB" id="A0A9P4KIX4"/>
<dbReference type="EMBL" id="ML986591">
    <property type="protein sequence ID" value="KAF2267439.1"/>
    <property type="molecule type" value="Genomic_DNA"/>
</dbReference>
<dbReference type="Proteomes" id="UP000800093">
    <property type="component" value="Unassembled WGS sequence"/>
</dbReference>
<proteinExistence type="predicted"/>
<accession>A0A9P4KIX4</accession>
<sequence>MLALAKANDAIPSNIASHKADRRFNYAYAGTEFGQDCYYGANLQHQSSRVIDLECNVLR</sequence>
<organism evidence="1 2">
    <name type="scientific">Lojkania enalia</name>
    <dbReference type="NCBI Taxonomy" id="147567"/>
    <lineage>
        <taxon>Eukaryota</taxon>
        <taxon>Fungi</taxon>
        <taxon>Dikarya</taxon>
        <taxon>Ascomycota</taxon>
        <taxon>Pezizomycotina</taxon>
        <taxon>Dothideomycetes</taxon>
        <taxon>Pleosporomycetidae</taxon>
        <taxon>Pleosporales</taxon>
        <taxon>Pleosporales incertae sedis</taxon>
        <taxon>Lojkania</taxon>
    </lineage>
</organism>
<keyword evidence="2" id="KW-1185">Reference proteome</keyword>
<reference evidence="2" key="1">
    <citation type="journal article" date="2020" name="Stud. Mycol.">
        <title>101 Dothideomycetes genomes: A test case for predicting lifestyles and emergence of pathogens.</title>
        <authorList>
            <person name="Haridas S."/>
            <person name="Albert R."/>
            <person name="Binder M."/>
            <person name="Bloem J."/>
            <person name="LaButti K."/>
            <person name="Salamov A."/>
            <person name="Andreopoulos B."/>
            <person name="Baker S."/>
            <person name="Barry K."/>
            <person name="Bills G."/>
            <person name="Bluhm B."/>
            <person name="Cannon C."/>
            <person name="Castanera R."/>
            <person name="Culley D."/>
            <person name="Daum C."/>
            <person name="Ezra D."/>
            <person name="Gonzalez J."/>
            <person name="Henrissat B."/>
            <person name="Kuo A."/>
            <person name="Liang C."/>
            <person name="Lipzen A."/>
            <person name="Lutzoni F."/>
            <person name="Magnuson J."/>
            <person name="Mondo S."/>
            <person name="Nolan M."/>
            <person name="Ohm R."/>
            <person name="Pangilinan J."/>
            <person name="Park H.-J."/>
            <person name="Ramirez L."/>
            <person name="Alfaro M."/>
            <person name="Sun H."/>
            <person name="Tritt A."/>
            <person name="Yoshinaga Y."/>
            <person name="Zwiers L.-H."/>
            <person name="Turgeon B."/>
            <person name="Goodwin S."/>
            <person name="Spatafora J."/>
            <person name="Crous P."/>
            <person name="Grigoriev I."/>
        </authorList>
    </citation>
    <scope>NUCLEOTIDE SEQUENCE [LARGE SCALE GENOMIC DNA]</scope>
    <source>
        <strain evidence="2">CBS 304.66</strain>
    </source>
</reference>
<name>A0A9P4KIX4_9PLEO</name>
<gene>
    <name evidence="1" type="ORF">CC78DRAFT_530834</name>
</gene>
<comment type="caution">
    <text evidence="1">The sequence shown here is derived from an EMBL/GenBank/DDBJ whole genome shotgun (WGS) entry which is preliminary data.</text>
</comment>
<evidence type="ECO:0000313" key="1">
    <source>
        <dbReference type="EMBL" id="KAF2267439.1"/>
    </source>
</evidence>
<protein>
    <submittedName>
        <fullName evidence="1">Uncharacterized protein</fullName>
    </submittedName>
</protein>